<feature type="domain" description="DUF7600" evidence="1">
    <location>
        <begin position="225"/>
        <end position="334"/>
    </location>
</feature>
<dbReference type="InterPro" id="IPR056021">
    <property type="entry name" value="DUF7600"/>
</dbReference>
<dbReference type="Pfam" id="PF13424">
    <property type="entry name" value="TPR_12"/>
    <property type="match status" value="3"/>
</dbReference>
<evidence type="ECO:0000313" key="3">
    <source>
        <dbReference type="Proteomes" id="UP000094569"/>
    </source>
</evidence>
<reference evidence="2 3" key="1">
    <citation type="journal article" date="2016" name="BMC Genomics">
        <title>Comparative genomic and transcriptomic analyses of the Fuzhuan brick tea-fermentation fungus Aspergillus cristatus.</title>
        <authorList>
            <person name="Ge Y."/>
            <person name="Wang Y."/>
            <person name="Liu Y."/>
            <person name="Tan Y."/>
            <person name="Ren X."/>
            <person name="Zhang X."/>
            <person name="Hyde K.D."/>
            <person name="Liu Y."/>
            <person name="Liu Z."/>
        </authorList>
    </citation>
    <scope>NUCLEOTIDE SEQUENCE [LARGE SCALE GENOMIC DNA]</scope>
    <source>
        <strain evidence="2 3">GZAAS20.1005</strain>
    </source>
</reference>
<gene>
    <name evidence="2" type="ORF">SI65_04115</name>
</gene>
<organism evidence="2 3">
    <name type="scientific">Aspergillus cristatus</name>
    <name type="common">Chinese Fuzhuan brick tea-fermentation fungus</name>
    <name type="synonym">Eurotium cristatum</name>
    <dbReference type="NCBI Taxonomy" id="573508"/>
    <lineage>
        <taxon>Eukaryota</taxon>
        <taxon>Fungi</taxon>
        <taxon>Dikarya</taxon>
        <taxon>Ascomycota</taxon>
        <taxon>Pezizomycotina</taxon>
        <taxon>Eurotiomycetes</taxon>
        <taxon>Eurotiomycetidae</taxon>
        <taxon>Eurotiales</taxon>
        <taxon>Aspergillaceae</taxon>
        <taxon>Aspergillus</taxon>
        <taxon>Aspergillus subgen. Aspergillus</taxon>
    </lineage>
</organism>
<accession>A0A1E3BJA7</accession>
<comment type="caution">
    <text evidence="2">The sequence shown here is derived from an EMBL/GenBank/DDBJ whole genome shotgun (WGS) entry which is preliminary data.</text>
</comment>
<dbReference type="PANTHER" id="PTHR46082">
    <property type="entry name" value="ATP/GTP-BINDING PROTEIN-RELATED"/>
    <property type="match status" value="1"/>
</dbReference>
<dbReference type="STRING" id="573508.A0A1E3BJA7"/>
<keyword evidence="3" id="KW-1185">Reference proteome</keyword>
<evidence type="ECO:0000313" key="2">
    <source>
        <dbReference type="EMBL" id="ODM21062.1"/>
    </source>
</evidence>
<dbReference type="Pfam" id="PF24539">
    <property type="entry name" value="DUF7600"/>
    <property type="match status" value="1"/>
</dbReference>
<sequence length="1380" mass="155801">MGFSWKWGINNSRLDEVLHGEIYFKQKGNEFSTHRLATIYPMSMLGHRQDDYFQNETAIAESVFYQLYCTPCLKASSFKFGHDYEGAAQTHKSFRRPKAVDLSLHFYADPCAIPSMDDLKATTFGFCKAPDGSLFPDPFGFNDDWHLLPFPDDTREERYKKLERPKHHFFEALSPELKYEIFSYLSFDEPLNMRLLIDGESTGKPPQLMEIAGSFSGQLASIGADSPLDEGCRVLYHRAQPFMPSRQHHRQRIGISTVQIGARSFISGINLFLSGDNVDRPVRYHIPAFEKWIEIPSSSHVKALCVAFCSEGLTGIKFISTNSDSSGWVGDSNGPGIAQGILSIPESKLTGHAGASVKFPSQGVMDSSCVQSHSWTPHPPRHEDLIISTLLPSQPSRAFEPRINIDFGGSRGLLLGSLTRLAFHMASSPYPLIGIEIFYSDGKSVLFGSNGGCEISFFVNNSNGERINQVGILEDSQRHHSAIGLGGLQVSTNYGRNATFAPLHSRLYASVELLPIFPPGNTITGFVALEATNKHHFIRVGIQSQQCDEQPMIPDVVNHECHQIPDDQLRYDEKFTHFIDSSKPGNYQTYASLKNVRKIQASMGIRGRFRSPNRISGLKLEYYDHPSPSIVGQWMNELDDGFELSPDEKVQSLTIWLTPMGSSTECHGMETGQVTAIHIETTRSRSVTFHSPGFHSLPPQKLQHQYQSDTGEELTAISWILNVSSDRVQAVISGNRSQRAQMIPEQHPPFDQVQKLYFETQNDDGCRETIVAAEAHFRGRAIIRLVFVYLSDRRASIGDFNVAARQTVHFARDAQIIGLSVAATEHELMEIEFEIEWNEQPRYEKLRLSIASPDDLANTVGYDWRDVWCRDGTSAESYQRLLARDRVYKPLTGPQVIRVSELSKDLAMDLLRACLIEEDLMNDSESAKILVHQLGGLPLALIQAASFINQNLISLKVYLSLLGEQEDTKVELLSEDFDDDYQYEGQTLATEYLSRIACIDSRDIPLSIFPPNGSVVEQRKALGTLKAYSFISEMADVQFVNMHQLVHLATRNWLRSKGVIEDWTIRTGEYLSQIFPSDDPRNRAVWRRYLPHAQYILQSENFPWKTAAKEKLSQSAAQCLYADGRYREAATLFQIVLGRRTQQLEKRDPKILKSMQWLASTYGKLGQWKEARELEVQVMNTRKTVLGAEHPDTLTSMANLACTYGNQGRWKEAEKLLVQAVNTSKTVLGAENHDTLASTANLAWTYGNQGRWKEAEELQVQVMVSRKAVLKPEHPDTLTSMANLAWTYNNQGRLKEAEELGMQVLNTRKEVLGAKHHDTLISLWNMAYTLKHQRRHDEAITLLKTCVQLQKQQLGHTHTYTIRALSDLEIWQKSFSSSLI</sequence>
<dbReference type="Gene3D" id="1.25.40.10">
    <property type="entry name" value="Tetratricopeptide repeat domain"/>
    <property type="match status" value="2"/>
</dbReference>
<dbReference type="PANTHER" id="PTHR46082:SF6">
    <property type="entry name" value="AAA+ ATPASE DOMAIN-CONTAINING PROTEIN-RELATED"/>
    <property type="match status" value="1"/>
</dbReference>
<proteinExistence type="predicted"/>
<dbReference type="VEuPathDB" id="FungiDB:SI65_04115"/>
<dbReference type="InterPro" id="IPR019734">
    <property type="entry name" value="TPR_rpt"/>
</dbReference>
<evidence type="ECO:0000259" key="1">
    <source>
        <dbReference type="Pfam" id="PF24539"/>
    </source>
</evidence>
<dbReference type="SMART" id="SM00028">
    <property type="entry name" value="TPR"/>
    <property type="match status" value="4"/>
</dbReference>
<dbReference type="InterPro" id="IPR011990">
    <property type="entry name" value="TPR-like_helical_dom_sf"/>
</dbReference>
<dbReference type="InterPro" id="IPR053137">
    <property type="entry name" value="NLR-like"/>
</dbReference>
<dbReference type="SUPFAM" id="SSF48452">
    <property type="entry name" value="TPR-like"/>
    <property type="match status" value="2"/>
</dbReference>
<name>A0A1E3BJA7_ASPCR</name>
<protein>
    <recommendedName>
        <fullName evidence="1">DUF7600 domain-containing protein</fullName>
    </recommendedName>
</protein>
<dbReference type="EMBL" id="JXNT01000003">
    <property type="protein sequence ID" value="ODM21062.1"/>
    <property type="molecule type" value="Genomic_DNA"/>
</dbReference>
<dbReference type="OrthoDB" id="5273847at2759"/>
<dbReference type="Proteomes" id="UP000094569">
    <property type="component" value="Unassembled WGS sequence"/>
</dbReference>